<dbReference type="RefSeq" id="WP_128390417.1">
    <property type="nucleotide sequence ID" value="NZ_SBII01000009.1"/>
</dbReference>
<dbReference type="GO" id="GO:0015288">
    <property type="term" value="F:porin activity"/>
    <property type="evidence" value="ECO:0007669"/>
    <property type="project" value="TreeGrafter"/>
</dbReference>
<evidence type="ECO:0000313" key="7">
    <source>
        <dbReference type="EMBL" id="RWW98841.1"/>
    </source>
</evidence>
<keyword evidence="5" id="KW-0998">Cell outer membrane</keyword>
<proteinExistence type="predicted"/>
<evidence type="ECO:0000313" key="8">
    <source>
        <dbReference type="Proteomes" id="UP000287527"/>
    </source>
</evidence>
<dbReference type="PANTHER" id="PTHR30026:SF5">
    <property type="entry name" value="ABC-TYPE EFFLUX SYSTEM SECRETIN COMPONENT"/>
    <property type="match status" value="1"/>
</dbReference>
<dbReference type="OrthoDB" id="1674454at2"/>
<organism evidence="7 8">
    <name type="scientific">Flavobacterium cerinum</name>
    <dbReference type="NCBI Taxonomy" id="2502784"/>
    <lineage>
        <taxon>Bacteria</taxon>
        <taxon>Pseudomonadati</taxon>
        <taxon>Bacteroidota</taxon>
        <taxon>Flavobacteriia</taxon>
        <taxon>Flavobacteriales</taxon>
        <taxon>Flavobacteriaceae</taxon>
        <taxon>Flavobacterium</taxon>
    </lineage>
</organism>
<dbReference type="SUPFAM" id="SSF56954">
    <property type="entry name" value="Outer membrane efflux proteins (OEP)"/>
    <property type="match status" value="1"/>
</dbReference>
<comment type="subcellular location">
    <subcellularLocation>
        <location evidence="1">Cell outer membrane</location>
    </subcellularLocation>
</comment>
<dbReference type="Proteomes" id="UP000287527">
    <property type="component" value="Unassembled WGS sequence"/>
</dbReference>
<evidence type="ECO:0000256" key="6">
    <source>
        <dbReference type="SAM" id="Phobius"/>
    </source>
</evidence>
<name>A0A3S3U1S1_9FLAO</name>
<accession>A0A3S3U1S1</accession>
<dbReference type="GO" id="GO:0015562">
    <property type="term" value="F:efflux transmembrane transporter activity"/>
    <property type="evidence" value="ECO:0007669"/>
    <property type="project" value="InterPro"/>
</dbReference>
<dbReference type="Gene3D" id="1.20.1600.10">
    <property type="entry name" value="Outer membrane efflux proteins (OEP)"/>
    <property type="match status" value="1"/>
</dbReference>
<keyword evidence="2" id="KW-1134">Transmembrane beta strand</keyword>
<dbReference type="AlphaFoldDB" id="A0A3S3U1S1"/>
<keyword evidence="3 6" id="KW-0812">Transmembrane</keyword>
<feature type="transmembrane region" description="Helical" evidence="6">
    <location>
        <begin position="45"/>
        <end position="65"/>
    </location>
</feature>
<dbReference type="EMBL" id="SBII01000009">
    <property type="protein sequence ID" value="RWW98841.1"/>
    <property type="molecule type" value="Genomic_DNA"/>
</dbReference>
<evidence type="ECO:0000256" key="2">
    <source>
        <dbReference type="ARBA" id="ARBA00022452"/>
    </source>
</evidence>
<reference evidence="7 8" key="1">
    <citation type="submission" date="2019-01" db="EMBL/GenBank/DDBJ databases">
        <title>Flavobacterium sp. nov.,isolated from freshwater.</title>
        <authorList>
            <person name="Zhang R."/>
            <person name="Du Z.-J."/>
        </authorList>
    </citation>
    <scope>NUCLEOTIDE SEQUENCE [LARGE SCALE GENOMIC DNA]</scope>
    <source>
        <strain evidence="7 8">1E403</strain>
    </source>
</reference>
<evidence type="ECO:0000256" key="3">
    <source>
        <dbReference type="ARBA" id="ARBA00022692"/>
    </source>
</evidence>
<keyword evidence="6" id="KW-1133">Transmembrane helix</keyword>
<dbReference type="InterPro" id="IPR051906">
    <property type="entry name" value="TolC-like"/>
</dbReference>
<keyword evidence="8" id="KW-1185">Reference proteome</keyword>
<dbReference type="GO" id="GO:1990281">
    <property type="term" value="C:efflux pump complex"/>
    <property type="evidence" value="ECO:0007669"/>
    <property type="project" value="TreeGrafter"/>
</dbReference>
<dbReference type="PANTHER" id="PTHR30026">
    <property type="entry name" value="OUTER MEMBRANE PROTEIN TOLC"/>
    <property type="match status" value="1"/>
</dbReference>
<keyword evidence="4 6" id="KW-0472">Membrane</keyword>
<sequence>MANNLKKTRLIPMILMVDRYLIDDIAIVSIGIGSLKSLISNNLLFKTIIVALYAILYILPLKGYAQDVTLEQLFKMANDNSLTLERGRMSISFKEQMLKAQNAAFYPKVDFLSGYYYLSDPLEINVQTLKPGVVNGVTDLNLQIANDFYSDITGNPLPEPLANKVRDFSQSLAEKLYPKENLRLSDQSYFLANAAVIMPLYMGGKLQRLKDVAKTELESSKTGLESSQYTLNYLITLHYLRVLSLNSQIQSSKKIKVSLEKNLNYAESLVKNEILPPYQKGWVSVALLDAESRISNFELSKKNTIVELNELMGLPLDTLLVVNDTIRKLPFMIKNESENFWERHPAYHVVETAVSLAEINNKANKSGFLPDLFATGNYQFLQKNLPVVIPNWIVGINLKLQIFDGGETRKRVNASKLVLEESILVKNKTQEIIKSKVLIARNTIEKLSNDINSIQRAIKQSQETTRSIIKRMENQLASPKDVTESVIIQDSLFKIYYAAVLAYDIAVADYLFNYGEMNEITKILN</sequence>
<gene>
    <name evidence="7" type="ORF">EPI11_13015</name>
</gene>
<evidence type="ECO:0000256" key="4">
    <source>
        <dbReference type="ARBA" id="ARBA00023136"/>
    </source>
</evidence>
<dbReference type="GO" id="GO:0009279">
    <property type="term" value="C:cell outer membrane"/>
    <property type="evidence" value="ECO:0007669"/>
    <property type="project" value="UniProtKB-SubCell"/>
</dbReference>
<evidence type="ECO:0000256" key="1">
    <source>
        <dbReference type="ARBA" id="ARBA00004442"/>
    </source>
</evidence>
<comment type="caution">
    <text evidence="7">The sequence shown here is derived from an EMBL/GenBank/DDBJ whole genome shotgun (WGS) entry which is preliminary data.</text>
</comment>
<protein>
    <submittedName>
        <fullName evidence="7">TolC family protein</fullName>
    </submittedName>
</protein>
<evidence type="ECO:0000256" key="5">
    <source>
        <dbReference type="ARBA" id="ARBA00023237"/>
    </source>
</evidence>